<dbReference type="GO" id="GO:0047355">
    <property type="term" value="F:CDP-glycerol glycerophosphotransferase activity"/>
    <property type="evidence" value="ECO:0007669"/>
    <property type="project" value="InterPro"/>
</dbReference>
<dbReference type="RefSeq" id="WP_179531256.1">
    <property type="nucleotide sequence ID" value="NZ_BAAAPP010000003.1"/>
</dbReference>
<dbReference type="InterPro" id="IPR043148">
    <property type="entry name" value="TagF_C"/>
</dbReference>
<evidence type="ECO:0000313" key="1">
    <source>
        <dbReference type="EMBL" id="NYI10410.1"/>
    </source>
</evidence>
<gene>
    <name evidence="1" type="ORF">BKA05_001925</name>
</gene>
<dbReference type="InterPro" id="IPR007554">
    <property type="entry name" value="Glycerophosphate_synth"/>
</dbReference>
<name>A0A7Y9YDU8_9ACTN</name>
<dbReference type="Gene3D" id="3.40.50.12580">
    <property type="match status" value="1"/>
</dbReference>
<sequence length="382" mass="41966">MKHVSTVAYFADDTTRVYQLMQWLPVLEVLDGAHPTAVVVRDPSVAEVLRERTSLEVLLAPGFPELRALYARLDAKVVLYCNNSMLNFQSLLESRMLHLHVGHGESDKQSMASNNAKAYDRVLVAGEAAVQRHLAALMELDATRLVRVGRPQLDVPREPVLAPSGRRTVLYAPTWEGDADYNDYTSVDVMGAGIVEQLLSVPDVRVVYKPHPKVVTSRRPAVREGHHAVLAAITAASLQDPAAGHLSLTTADVLAVMTDCDAIVTDVSSVGLDWLYLRTEKPLVLTDKHADPERLREEVPVSRCADVVTPGDVPALGALVADRLERDEHHLARVAMRHHYFDDLAVGDSTTRFLALVEEMVVLRDRLLGVTPLDQGPAEITA</sequence>
<dbReference type="GO" id="GO:0016020">
    <property type="term" value="C:membrane"/>
    <property type="evidence" value="ECO:0007669"/>
    <property type="project" value="InterPro"/>
</dbReference>
<evidence type="ECO:0000313" key="2">
    <source>
        <dbReference type="Proteomes" id="UP000537326"/>
    </source>
</evidence>
<organism evidence="1 2">
    <name type="scientific">Nocardioides marinus</name>
    <dbReference type="NCBI Taxonomy" id="374514"/>
    <lineage>
        <taxon>Bacteria</taxon>
        <taxon>Bacillati</taxon>
        <taxon>Actinomycetota</taxon>
        <taxon>Actinomycetes</taxon>
        <taxon>Propionibacteriales</taxon>
        <taxon>Nocardioidaceae</taxon>
        <taxon>Nocardioides</taxon>
    </lineage>
</organism>
<dbReference type="AlphaFoldDB" id="A0A7Y9YDU8"/>
<accession>A0A7Y9YDU8</accession>
<evidence type="ECO:0008006" key="3">
    <source>
        <dbReference type="Google" id="ProtNLM"/>
    </source>
</evidence>
<reference evidence="1 2" key="1">
    <citation type="submission" date="2020-07" db="EMBL/GenBank/DDBJ databases">
        <title>Sequencing the genomes of 1000 actinobacteria strains.</title>
        <authorList>
            <person name="Klenk H.-P."/>
        </authorList>
    </citation>
    <scope>NUCLEOTIDE SEQUENCE [LARGE SCALE GENOMIC DNA]</scope>
    <source>
        <strain evidence="1 2">DSM 18248</strain>
    </source>
</reference>
<dbReference type="Pfam" id="PF04464">
    <property type="entry name" value="Glyphos_transf"/>
    <property type="match status" value="1"/>
</dbReference>
<keyword evidence="2" id="KW-1185">Reference proteome</keyword>
<proteinExistence type="predicted"/>
<dbReference type="SUPFAM" id="SSF53756">
    <property type="entry name" value="UDP-Glycosyltransferase/glycogen phosphorylase"/>
    <property type="match status" value="1"/>
</dbReference>
<comment type="caution">
    <text evidence="1">The sequence shown here is derived from an EMBL/GenBank/DDBJ whole genome shotgun (WGS) entry which is preliminary data.</text>
</comment>
<dbReference type="Proteomes" id="UP000537326">
    <property type="component" value="Unassembled WGS sequence"/>
</dbReference>
<protein>
    <recommendedName>
        <fullName evidence="3">CDP-Glycerol:Poly(Glycerophosphate) glycerophosphotransferase</fullName>
    </recommendedName>
</protein>
<dbReference type="EMBL" id="JACBZI010000001">
    <property type="protein sequence ID" value="NYI10410.1"/>
    <property type="molecule type" value="Genomic_DNA"/>
</dbReference>